<dbReference type="EMBL" id="KN833772">
    <property type="protein sequence ID" value="KIK20083.1"/>
    <property type="molecule type" value="Genomic_DNA"/>
</dbReference>
<reference evidence="3" key="2">
    <citation type="submission" date="2015-01" db="EMBL/GenBank/DDBJ databases">
        <title>Evolutionary Origins and Diversification of the Mycorrhizal Mutualists.</title>
        <authorList>
            <consortium name="DOE Joint Genome Institute"/>
            <consortium name="Mycorrhizal Genomics Consortium"/>
            <person name="Kohler A."/>
            <person name="Kuo A."/>
            <person name="Nagy L.G."/>
            <person name="Floudas D."/>
            <person name="Copeland A."/>
            <person name="Barry K.W."/>
            <person name="Cichocki N."/>
            <person name="Veneault-Fourrey C."/>
            <person name="LaButti K."/>
            <person name="Lindquist E.A."/>
            <person name="Lipzen A."/>
            <person name="Lundell T."/>
            <person name="Morin E."/>
            <person name="Murat C."/>
            <person name="Riley R."/>
            <person name="Ohm R."/>
            <person name="Sun H."/>
            <person name="Tunlid A."/>
            <person name="Henrissat B."/>
            <person name="Grigoriev I.V."/>
            <person name="Hibbett D.S."/>
            <person name="Martin F."/>
        </authorList>
    </citation>
    <scope>NUCLEOTIDE SEQUENCE [LARGE SCALE GENOMIC DNA]</scope>
    <source>
        <strain evidence="3">441</strain>
    </source>
</reference>
<protein>
    <submittedName>
        <fullName evidence="2">Uncharacterized protein</fullName>
    </submittedName>
</protein>
<feature type="region of interest" description="Disordered" evidence="1">
    <location>
        <begin position="59"/>
        <end position="106"/>
    </location>
</feature>
<proteinExistence type="predicted"/>
<dbReference type="OrthoDB" id="10252009at2759"/>
<dbReference type="HOGENOM" id="CLU_1215191_0_0_1"/>
<evidence type="ECO:0000256" key="1">
    <source>
        <dbReference type="SAM" id="MobiDB-lite"/>
    </source>
</evidence>
<accession>A0A0C9ZJG8</accession>
<dbReference type="Proteomes" id="UP000054018">
    <property type="component" value="Unassembled WGS sequence"/>
</dbReference>
<evidence type="ECO:0000313" key="2">
    <source>
        <dbReference type="EMBL" id="KIK20083.1"/>
    </source>
</evidence>
<dbReference type="STRING" id="765257.A0A0C9ZJG8"/>
<sequence>MTTRKLTPRQAHGVLESALPLYNPTSTFYCHLDLFAACEYAPTKDHPLVRAWLAERQQGSVAKGSNTGSSGVEKSYGFPGSTAVSAPGSAARSETHQNQSRGFKSSGMTSTVMLSTLSSMPSGSCLSSCLVPQKSAASSCQKMTPPSSSTLSSSRLSSTSTSSPSSQIPPQKGSAVTSSSVLPPSHAHTANTHVHPHIQSYAHPHALPPTSSSGPGAVRSRQRGAIPV</sequence>
<keyword evidence="3" id="KW-1185">Reference proteome</keyword>
<feature type="compositionally biased region" description="Polar residues" evidence="1">
    <location>
        <begin position="174"/>
        <end position="192"/>
    </location>
</feature>
<organism evidence="2 3">
    <name type="scientific">Pisolithus microcarpus 441</name>
    <dbReference type="NCBI Taxonomy" id="765257"/>
    <lineage>
        <taxon>Eukaryota</taxon>
        <taxon>Fungi</taxon>
        <taxon>Dikarya</taxon>
        <taxon>Basidiomycota</taxon>
        <taxon>Agaricomycotina</taxon>
        <taxon>Agaricomycetes</taxon>
        <taxon>Agaricomycetidae</taxon>
        <taxon>Boletales</taxon>
        <taxon>Sclerodermatineae</taxon>
        <taxon>Pisolithaceae</taxon>
        <taxon>Pisolithus</taxon>
    </lineage>
</organism>
<feature type="region of interest" description="Disordered" evidence="1">
    <location>
        <begin position="139"/>
        <end position="228"/>
    </location>
</feature>
<name>A0A0C9ZJG8_9AGAM</name>
<reference evidence="2 3" key="1">
    <citation type="submission" date="2014-04" db="EMBL/GenBank/DDBJ databases">
        <authorList>
            <consortium name="DOE Joint Genome Institute"/>
            <person name="Kuo A."/>
            <person name="Kohler A."/>
            <person name="Costa M.D."/>
            <person name="Nagy L.G."/>
            <person name="Floudas D."/>
            <person name="Copeland A."/>
            <person name="Barry K.W."/>
            <person name="Cichocki N."/>
            <person name="Veneault-Fourrey C."/>
            <person name="LaButti K."/>
            <person name="Lindquist E.A."/>
            <person name="Lipzen A."/>
            <person name="Lundell T."/>
            <person name="Morin E."/>
            <person name="Murat C."/>
            <person name="Sun H."/>
            <person name="Tunlid A."/>
            <person name="Henrissat B."/>
            <person name="Grigoriev I.V."/>
            <person name="Hibbett D.S."/>
            <person name="Martin F."/>
            <person name="Nordberg H.P."/>
            <person name="Cantor M.N."/>
            <person name="Hua S.X."/>
        </authorList>
    </citation>
    <scope>NUCLEOTIDE SEQUENCE [LARGE SCALE GENOMIC DNA]</scope>
    <source>
        <strain evidence="2 3">441</strain>
    </source>
</reference>
<feature type="compositionally biased region" description="Polar residues" evidence="1">
    <location>
        <begin position="59"/>
        <end position="72"/>
    </location>
</feature>
<evidence type="ECO:0000313" key="3">
    <source>
        <dbReference type="Proteomes" id="UP000054018"/>
    </source>
</evidence>
<feature type="compositionally biased region" description="Low complexity" evidence="1">
    <location>
        <begin position="144"/>
        <end position="166"/>
    </location>
</feature>
<gene>
    <name evidence="2" type="ORF">PISMIDRAFT_682585</name>
</gene>
<dbReference type="AlphaFoldDB" id="A0A0C9ZJG8"/>